<gene>
    <name evidence="2" type="ORF">C7B77_09215</name>
</gene>
<reference evidence="2 3" key="1">
    <citation type="submission" date="2018-03" db="EMBL/GenBank/DDBJ databases">
        <title>The ancient ancestry and fast evolution of plastids.</title>
        <authorList>
            <person name="Moore K.R."/>
            <person name="Magnabosco C."/>
            <person name="Momper L."/>
            <person name="Gold D.A."/>
            <person name="Bosak T."/>
            <person name="Fournier G.P."/>
        </authorList>
    </citation>
    <scope>NUCLEOTIDE SEQUENCE [LARGE SCALE GENOMIC DNA]</scope>
    <source>
        <strain evidence="2 3">CCALA 037</strain>
    </source>
</reference>
<name>A0A2T1GHW2_9CYAN</name>
<sequence>MAIDIAKVTEILEHHFATVTPEEFRANLDKFCPELFEEEEGESNGSKNSSLSEESDFARRTLRDRLQPVERQLDLLTHDEIYQKAKEDSKIEIAAKLLHKGLSVKEVAALLELDINSLAQPL</sequence>
<accession>A0A2T1GHW2</accession>
<comment type="caution">
    <text evidence="2">The sequence shown here is derived from an EMBL/GenBank/DDBJ whole genome shotgun (WGS) entry which is preliminary data.</text>
</comment>
<dbReference type="Proteomes" id="UP000238937">
    <property type="component" value="Unassembled WGS sequence"/>
</dbReference>
<evidence type="ECO:0000313" key="2">
    <source>
        <dbReference type="EMBL" id="PSB57204.1"/>
    </source>
</evidence>
<dbReference type="RefSeq" id="WP_106303193.1">
    <property type="nucleotide sequence ID" value="NZ_PVWO01000087.1"/>
</dbReference>
<proteinExistence type="predicted"/>
<dbReference type="OrthoDB" id="490934at2"/>
<feature type="region of interest" description="Disordered" evidence="1">
    <location>
        <begin position="36"/>
        <end position="57"/>
    </location>
</feature>
<evidence type="ECO:0000256" key="1">
    <source>
        <dbReference type="SAM" id="MobiDB-lite"/>
    </source>
</evidence>
<dbReference type="EMBL" id="PVWO01000087">
    <property type="protein sequence ID" value="PSB57204.1"/>
    <property type="molecule type" value="Genomic_DNA"/>
</dbReference>
<feature type="compositionally biased region" description="Low complexity" evidence="1">
    <location>
        <begin position="43"/>
        <end position="52"/>
    </location>
</feature>
<evidence type="ECO:0000313" key="3">
    <source>
        <dbReference type="Proteomes" id="UP000238937"/>
    </source>
</evidence>
<keyword evidence="3" id="KW-1185">Reference proteome</keyword>
<protein>
    <submittedName>
        <fullName evidence="2">Uncharacterized protein</fullName>
    </submittedName>
</protein>
<dbReference type="AlphaFoldDB" id="A0A2T1GHW2"/>
<organism evidence="2 3">
    <name type="scientific">Chamaesiphon polymorphus CCALA 037</name>
    <dbReference type="NCBI Taxonomy" id="2107692"/>
    <lineage>
        <taxon>Bacteria</taxon>
        <taxon>Bacillati</taxon>
        <taxon>Cyanobacteriota</taxon>
        <taxon>Cyanophyceae</taxon>
        <taxon>Gomontiellales</taxon>
        <taxon>Chamaesiphonaceae</taxon>
        <taxon>Chamaesiphon</taxon>
    </lineage>
</organism>